<organism evidence="2 3">
    <name type="scientific">Acaryochloris thomasi RCC1774</name>
    <dbReference type="NCBI Taxonomy" id="1764569"/>
    <lineage>
        <taxon>Bacteria</taxon>
        <taxon>Bacillati</taxon>
        <taxon>Cyanobacteriota</taxon>
        <taxon>Cyanophyceae</taxon>
        <taxon>Acaryochloridales</taxon>
        <taxon>Acaryochloridaceae</taxon>
        <taxon>Acaryochloris</taxon>
        <taxon>Acaryochloris thomasi</taxon>
    </lineage>
</organism>
<name>A0A2W1JUG1_9CYAN</name>
<dbReference type="AlphaFoldDB" id="A0A2W1JUG1"/>
<reference evidence="2 3" key="1">
    <citation type="journal article" date="2018" name="Sci. Rep.">
        <title>A novel species of the marine cyanobacterium Acaryochloris with a unique pigment content and lifestyle.</title>
        <authorList>
            <person name="Partensky F."/>
            <person name="Six C."/>
            <person name="Ratin M."/>
            <person name="Garczarek L."/>
            <person name="Vaulot D."/>
            <person name="Probert I."/>
            <person name="Calteau A."/>
            <person name="Gourvil P."/>
            <person name="Marie D."/>
            <person name="Grebert T."/>
            <person name="Bouchier C."/>
            <person name="Le Panse S."/>
            <person name="Gachenot M."/>
            <person name="Rodriguez F."/>
            <person name="Garrido J.L."/>
        </authorList>
    </citation>
    <scope>NUCLEOTIDE SEQUENCE [LARGE SCALE GENOMIC DNA]</scope>
    <source>
        <strain evidence="2 3">RCC1774</strain>
    </source>
</reference>
<keyword evidence="1" id="KW-0732">Signal</keyword>
<protein>
    <submittedName>
        <fullName evidence="2">Uncharacterized protein</fullName>
    </submittedName>
</protein>
<evidence type="ECO:0000256" key="1">
    <source>
        <dbReference type="SAM" id="SignalP"/>
    </source>
</evidence>
<sequence length="207" mass="25146">MVKLPTILATAIVLGAAALTSPATAVSPESLVEEADVLVQDVGDGELVAGRIPWERQRHSGKRVYEDSFELYYIKNCRYRLTLEQCYSLFERDYRYGSRGRDRFRRRRVLRGQRVFGRYDNDLWRRSKDADDLWRLRDRRRIKVLSPDRRLKNQRDSLKKQIRLRNRQLNRRDQRIDELKDRLEDITERDRNRDRRRARRRRNRDDD</sequence>
<feature type="signal peptide" evidence="1">
    <location>
        <begin position="1"/>
        <end position="25"/>
    </location>
</feature>
<dbReference type="Proteomes" id="UP000248857">
    <property type="component" value="Unassembled WGS sequence"/>
</dbReference>
<dbReference type="EMBL" id="PQWO01000010">
    <property type="protein sequence ID" value="PZD72461.1"/>
    <property type="molecule type" value="Genomic_DNA"/>
</dbReference>
<keyword evidence="3" id="KW-1185">Reference proteome</keyword>
<accession>A0A2W1JUG1</accession>
<evidence type="ECO:0000313" key="2">
    <source>
        <dbReference type="EMBL" id="PZD72461.1"/>
    </source>
</evidence>
<evidence type="ECO:0000313" key="3">
    <source>
        <dbReference type="Proteomes" id="UP000248857"/>
    </source>
</evidence>
<feature type="chain" id="PRO_5015838991" evidence="1">
    <location>
        <begin position="26"/>
        <end position="207"/>
    </location>
</feature>
<dbReference type="RefSeq" id="WP_110987070.1">
    <property type="nucleotide sequence ID" value="NZ_CAWNWM010000010.1"/>
</dbReference>
<gene>
    <name evidence="2" type="ORF">C1752_03669</name>
</gene>
<proteinExistence type="predicted"/>
<comment type="caution">
    <text evidence="2">The sequence shown here is derived from an EMBL/GenBank/DDBJ whole genome shotgun (WGS) entry which is preliminary data.</text>
</comment>